<evidence type="ECO:0000256" key="2">
    <source>
        <dbReference type="ARBA" id="ARBA00022795"/>
    </source>
</evidence>
<dbReference type="EMBL" id="CP001791">
    <property type="protein sequence ID" value="ADH99256.1"/>
    <property type="molecule type" value="Genomic_DNA"/>
</dbReference>
<comment type="similarity">
    <text evidence="1">Belongs to the FlgD family.</text>
</comment>
<dbReference type="AlphaFoldDB" id="D6XTX0"/>
<dbReference type="KEGG" id="bse:Bsel_1748"/>
<proteinExistence type="inferred from homology"/>
<dbReference type="NCBIfam" id="NF007197">
    <property type="entry name" value="PRK09618.1"/>
    <property type="match status" value="1"/>
</dbReference>
<dbReference type="RefSeq" id="WP_013172680.1">
    <property type="nucleotide sequence ID" value="NC_014219.1"/>
</dbReference>
<dbReference type="eggNOG" id="COG1843">
    <property type="taxonomic scope" value="Bacteria"/>
</dbReference>
<keyword evidence="3" id="KW-0282">Flagellum</keyword>
<keyword evidence="2" id="KW-1005">Bacterial flagellum biogenesis</keyword>
<dbReference type="STRING" id="439292.Bsel_1748"/>
<gene>
    <name evidence="3" type="ordered locus">Bsel_1748</name>
</gene>
<evidence type="ECO:0000313" key="4">
    <source>
        <dbReference type="Proteomes" id="UP000000271"/>
    </source>
</evidence>
<dbReference type="HOGENOM" id="CLU_047535_1_0_9"/>
<dbReference type="Pfam" id="PF03963">
    <property type="entry name" value="FlgD"/>
    <property type="match status" value="1"/>
</dbReference>
<evidence type="ECO:0000256" key="1">
    <source>
        <dbReference type="ARBA" id="ARBA00010577"/>
    </source>
</evidence>
<evidence type="ECO:0000313" key="3">
    <source>
        <dbReference type="EMBL" id="ADH99256.1"/>
    </source>
</evidence>
<dbReference type="InterPro" id="IPR005648">
    <property type="entry name" value="FlgD"/>
</dbReference>
<dbReference type="Proteomes" id="UP000000271">
    <property type="component" value="Chromosome"/>
</dbReference>
<keyword evidence="4" id="KW-1185">Reference proteome</keyword>
<organism evidence="3 4">
    <name type="scientific">Bacillus selenitireducens (strain ATCC 700615 / DSM 15326 / MLS10)</name>
    <dbReference type="NCBI Taxonomy" id="439292"/>
    <lineage>
        <taxon>Bacteria</taxon>
        <taxon>Bacillati</taxon>
        <taxon>Bacillota</taxon>
        <taxon>Bacilli</taxon>
        <taxon>Bacillales</taxon>
        <taxon>Bacillaceae</taxon>
        <taxon>Salisediminibacterium</taxon>
    </lineage>
</organism>
<sequence>MPINPMGGNSSLYYEDYVREQRAKGTGDSEMGKDAFLKLLITQLQNQDPLDPMEDKEFISQMANFSSLEQMTNMNENMNKFLESQQQSQFFSHSDMIGKQIEWQEEVKNENGDKRMETMSAIVQAVKFKDGIATILTESGKELSVDDIQKIALPNEGEGEE</sequence>
<reference evidence="3" key="1">
    <citation type="submission" date="2009-10" db="EMBL/GenBank/DDBJ databases">
        <title>Complete sequence of Bacillus selenitireducens MLS10.</title>
        <authorList>
            <consortium name="US DOE Joint Genome Institute"/>
            <person name="Lucas S."/>
            <person name="Copeland A."/>
            <person name="Lapidus A."/>
            <person name="Glavina del Rio T."/>
            <person name="Dalin E."/>
            <person name="Tice H."/>
            <person name="Bruce D."/>
            <person name="Goodwin L."/>
            <person name="Pitluck S."/>
            <person name="Sims D."/>
            <person name="Brettin T."/>
            <person name="Detter J.C."/>
            <person name="Han C."/>
            <person name="Larimer F."/>
            <person name="Land M."/>
            <person name="Hauser L."/>
            <person name="Kyrpides N."/>
            <person name="Ovchinnikova G."/>
            <person name="Stolz J."/>
        </authorList>
    </citation>
    <scope>NUCLEOTIDE SEQUENCE [LARGE SCALE GENOMIC DNA]</scope>
    <source>
        <strain evidence="3">MLS10</strain>
    </source>
</reference>
<accession>D6XTX0</accession>
<keyword evidence="3" id="KW-0969">Cilium</keyword>
<keyword evidence="3" id="KW-0966">Cell projection</keyword>
<protein>
    <submittedName>
        <fullName evidence="3">Flagellar hook capping protein</fullName>
    </submittedName>
</protein>
<dbReference type="GO" id="GO:0044781">
    <property type="term" value="P:bacterial-type flagellum organization"/>
    <property type="evidence" value="ECO:0007669"/>
    <property type="project" value="UniProtKB-KW"/>
</dbReference>
<name>D6XTX0_BACIE</name>